<comment type="caution">
    <text evidence="8">The sequence shown here is derived from an EMBL/GenBank/DDBJ whole genome shotgun (WGS) entry which is preliminary data.</text>
</comment>
<dbReference type="PROSITE" id="PS51686">
    <property type="entry name" value="SAM_MT_RSMB_NOP"/>
    <property type="match status" value="1"/>
</dbReference>
<feature type="binding site" evidence="5">
    <location>
        <position position="197"/>
    </location>
    <ligand>
        <name>S-adenosyl-L-methionine</name>
        <dbReference type="ChEBI" id="CHEBI:59789"/>
    </ligand>
</feature>
<evidence type="ECO:0000256" key="6">
    <source>
        <dbReference type="SAM" id="MobiDB-lite"/>
    </source>
</evidence>
<dbReference type="Proteomes" id="UP000192257">
    <property type="component" value="Unassembled WGS sequence"/>
</dbReference>
<comment type="caution">
    <text evidence="5">Lacks conserved residue(s) required for the propagation of feature annotation.</text>
</comment>
<evidence type="ECO:0000313" key="8">
    <source>
        <dbReference type="EMBL" id="ORC90270.1"/>
    </source>
</evidence>
<dbReference type="GO" id="GO:0001510">
    <property type="term" value="P:RNA methylation"/>
    <property type="evidence" value="ECO:0007669"/>
    <property type="project" value="InterPro"/>
</dbReference>
<dbReference type="STRING" id="67003.A0A1X0P1I1"/>
<keyword evidence="9" id="KW-1185">Reference proteome</keyword>
<dbReference type="GeneID" id="39984339"/>
<dbReference type="InterPro" id="IPR001678">
    <property type="entry name" value="MeTrfase_RsmB-F_NOP2_dom"/>
</dbReference>
<comment type="similarity">
    <text evidence="5">Belongs to the class I-like SAM-binding methyltransferase superfamily. RsmB/NOP family.</text>
</comment>
<dbReference type="EMBL" id="NBCO01000009">
    <property type="protein sequence ID" value="ORC90270.1"/>
    <property type="molecule type" value="Genomic_DNA"/>
</dbReference>
<keyword evidence="4 5" id="KW-0694">RNA-binding</keyword>
<evidence type="ECO:0000256" key="4">
    <source>
        <dbReference type="ARBA" id="ARBA00022884"/>
    </source>
</evidence>
<dbReference type="OrthoDB" id="427002at2759"/>
<dbReference type="PANTHER" id="PTHR22807">
    <property type="entry name" value="NOP2 YEAST -RELATED NOL1/NOP2/FMU SUN DOMAIN-CONTAINING"/>
    <property type="match status" value="1"/>
</dbReference>
<feature type="domain" description="SAM-dependent MTase RsmB/NOP-type" evidence="7">
    <location>
        <begin position="52"/>
        <end position="434"/>
    </location>
</feature>
<evidence type="ECO:0000259" key="7">
    <source>
        <dbReference type="PROSITE" id="PS51686"/>
    </source>
</evidence>
<dbReference type="RefSeq" id="XP_028884336.1">
    <property type="nucleotide sequence ID" value="XM_029024559.1"/>
</dbReference>
<sequence length="511" mass="55249">MAVDKDVVLRDYPDTFTEEFIHYCRANHLPPQLFHDMAEFMGTMPRYVCVLPHDACSTVPPTTMTTSSDESCVTAELAELLGLNVGEVIPVPWLPRRHFFSLPRSTSIGVPTPPSPRVSLLSMDAASAAAVVALRPLRGEIVWDACCAPGAKLGLLAAAVGPLGAAVGSDGGAARLAVARSLLRRRGAANVCLLAADARRLTAADAVRVAQGESGHRRQNGMTAGEERELQRWSKRQRENEGEGKGEGEEGKVRLAFASDEARKRLEKMGNSKEGGGYGGFDRVLVDAECSHDGSLAHMCLNDASKTPYTANGEDPNAKTGIDNMYRMKRLNLALKGSANTNTSTGKDLPPLVLLQLELLKNGYTQLKPGGTLVYCTCSFSYQQNEFVVQEMMRLVNASNETKQYYGGEAVLCHPFEYVHETASPDLVSPIVNLTEEQAIFLRQQLDTAGDPYGIVTAGSMTDDSSSNNGSGSSSSSSNIVGVRFWPQTFATSFQFISKIWKKPFQPSTSE</sequence>
<keyword evidence="3 5" id="KW-0949">S-adenosyl-L-methionine</keyword>
<dbReference type="PRINTS" id="PR02008">
    <property type="entry name" value="RCMTFAMILY"/>
</dbReference>
<feature type="compositionally biased region" description="Low complexity" evidence="6">
    <location>
        <begin position="465"/>
        <end position="477"/>
    </location>
</feature>
<dbReference type="PANTHER" id="PTHR22807:SF16">
    <property type="entry name" value="SAM-DEPENDENT MTASE RSMB_NOP-TYPE DOMAIN-CONTAINING PROTEIN"/>
    <property type="match status" value="1"/>
</dbReference>
<name>A0A1X0P1I1_9TRYP</name>
<evidence type="ECO:0000256" key="2">
    <source>
        <dbReference type="ARBA" id="ARBA00022679"/>
    </source>
</evidence>
<dbReference type="AlphaFoldDB" id="A0A1X0P1I1"/>
<dbReference type="InterPro" id="IPR023267">
    <property type="entry name" value="RCMT"/>
</dbReference>
<protein>
    <recommendedName>
        <fullName evidence="7">SAM-dependent MTase RsmB/NOP-type domain-containing protein</fullName>
    </recommendedName>
</protein>
<dbReference type="GO" id="GO:0003723">
    <property type="term" value="F:RNA binding"/>
    <property type="evidence" value="ECO:0007669"/>
    <property type="project" value="UniProtKB-UniRule"/>
</dbReference>
<gene>
    <name evidence="8" type="ORF">TM35_000093200</name>
</gene>
<dbReference type="Pfam" id="PF01189">
    <property type="entry name" value="Methyltr_RsmB-F"/>
    <property type="match status" value="1"/>
</dbReference>
<dbReference type="GO" id="GO:0008173">
    <property type="term" value="F:RNA methyltransferase activity"/>
    <property type="evidence" value="ECO:0007669"/>
    <property type="project" value="InterPro"/>
</dbReference>
<organism evidence="8 9">
    <name type="scientific">Trypanosoma theileri</name>
    <dbReference type="NCBI Taxonomy" id="67003"/>
    <lineage>
        <taxon>Eukaryota</taxon>
        <taxon>Discoba</taxon>
        <taxon>Euglenozoa</taxon>
        <taxon>Kinetoplastea</taxon>
        <taxon>Metakinetoplastina</taxon>
        <taxon>Trypanosomatida</taxon>
        <taxon>Trypanosomatidae</taxon>
        <taxon>Trypanosoma</taxon>
    </lineage>
</organism>
<feature type="region of interest" description="Disordered" evidence="6">
    <location>
        <begin position="457"/>
        <end position="477"/>
    </location>
</feature>
<feature type="binding site" evidence="5">
    <location>
        <position position="170"/>
    </location>
    <ligand>
        <name>S-adenosyl-L-methionine</name>
        <dbReference type="ChEBI" id="CHEBI:59789"/>
    </ligand>
</feature>
<feature type="active site" description="Nucleophile" evidence="5">
    <location>
        <position position="378"/>
    </location>
</feature>
<reference evidence="8 9" key="1">
    <citation type="submission" date="2017-03" db="EMBL/GenBank/DDBJ databases">
        <title>An alternative strategy for trypanosome survival in the mammalian bloodstream revealed through genome and transcriptome analysis of the ubiquitous bovine parasite Trypanosoma (Megatrypanum) theileri.</title>
        <authorList>
            <person name="Kelly S."/>
            <person name="Ivens A."/>
            <person name="Mott A."/>
            <person name="O'Neill E."/>
            <person name="Emms D."/>
            <person name="Macleod O."/>
            <person name="Voorheis P."/>
            <person name="Matthews J."/>
            <person name="Matthews K."/>
            <person name="Carrington M."/>
        </authorList>
    </citation>
    <scope>NUCLEOTIDE SEQUENCE [LARGE SCALE GENOMIC DNA]</scope>
    <source>
        <strain evidence="8">Edinburgh</strain>
    </source>
</reference>
<evidence type="ECO:0000313" key="9">
    <source>
        <dbReference type="Proteomes" id="UP000192257"/>
    </source>
</evidence>
<accession>A0A1X0P1I1</accession>
<feature type="binding site" evidence="5">
    <location>
        <position position="287"/>
    </location>
    <ligand>
        <name>S-adenosyl-L-methionine</name>
        <dbReference type="ChEBI" id="CHEBI:59789"/>
    </ligand>
</feature>
<keyword evidence="2 5" id="KW-0808">Transferase</keyword>
<feature type="region of interest" description="Disordered" evidence="6">
    <location>
        <begin position="210"/>
        <end position="255"/>
    </location>
</feature>
<evidence type="ECO:0000256" key="3">
    <source>
        <dbReference type="ARBA" id="ARBA00022691"/>
    </source>
</evidence>
<proteinExistence type="inferred from homology"/>
<keyword evidence="1 5" id="KW-0489">Methyltransferase</keyword>
<feature type="compositionally biased region" description="Basic and acidic residues" evidence="6">
    <location>
        <begin position="225"/>
        <end position="253"/>
    </location>
</feature>
<evidence type="ECO:0000256" key="5">
    <source>
        <dbReference type="PROSITE-ProRule" id="PRU01023"/>
    </source>
</evidence>
<evidence type="ECO:0000256" key="1">
    <source>
        <dbReference type="ARBA" id="ARBA00022603"/>
    </source>
</evidence>
<dbReference type="InterPro" id="IPR049560">
    <property type="entry name" value="MeTrfase_RsmB-F_NOP2_cat"/>
</dbReference>
<dbReference type="SUPFAM" id="SSF53335">
    <property type="entry name" value="S-adenosyl-L-methionine-dependent methyltransferases"/>
    <property type="match status" value="1"/>
</dbReference>
<dbReference type="Gene3D" id="3.40.50.150">
    <property type="entry name" value="Vaccinia Virus protein VP39"/>
    <property type="match status" value="1"/>
</dbReference>
<dbReference type="InterPro" id="IPR029063">
    <property type="entry name" value="SAM-dependent_MTases_sf"/>
</dbReference>
<dbReference type="VEuPathDB" id="TriTrypDB:TM35_000093200"/>